<organism evidence="1">
    <name type="scientific">marine sediment metagenome</name>
    <dbReference type="NCBI Taxonomy" id="412755"/>
    <lineage>
        <taxon>unclassified sequences</taxon>
        <taxon>metagenomes</taxon>
        <taxon>ecological metagenomes</taxon>
    </lineage>
</organism>
<dbReference type="AlphaFoldDB" id="X1N5S5"/>
<protein>
    <submittedName>
        <fullName evidence="1">Uncharacterized protein</fullName>
    </submittedName>
</protein>
<reference evidence="1" key="1">
    <citation type="journal article" date="2014" name="Front. Microbiol.">
        <title>High frequency of phylogenetically diverse reductive dehalogenase-homologous genes in deep subseafloor sedimentary metagenomes.</title>
        <authorList>
            <person name="Kawai M."/>
            <person name="Futagami T."/>
            <person name="Toyoda A."/>
            <person name="Takaki Y."/>
            <person name="Nishi S."/>
            <person name="Hori S."/>
            <person name="Arai W."/>
            <person name="Tsubouchi T."/>
            <person name="Morono Y."/>
            <person name="Uchiyama I."/>
            <person name="Ito T."/>
            <person name="Fujiyama A."/>
            <person name="Inagaki F."/>
            <person name="Takami H."/>
        </authorList>
    </citation>
    <scope>NUCLEOTIDE SEQUENCE</scope>
    <source>
        <strain evidence="1">Expedition CK06-06</strain>
    </source>
</reference>
<name>X1N5S5_9ZZZZ</name>
<dbReference type="EMBL" id="BARV01024985">
    <property type="protein sequence ID" value="GAI39377.1"/>
    <property type="molecule type" value="Genomic_DNA"/>
</dbReference>
<proteinExistence type="predicted"/>
<evidence type="ECO:0000313" key="1">
    <source>
        <dbReference type="EMBL" id="GAI39377.1"/>
    </source>
</evidence>
<comment type="caution">
    <text evidence="1">The sequence shown here is derived from an EMBL/GenBank/DDBJ whole genome shotgun (WGS) entry which is preliminary data.</text>
</comment>
<accession>X1N5S5</accession>
<sequence length="57" mass="6599">MIYKIIASMVGIDEISIESLFKAKVSKEIADKLEITKADRNFDLHKVHKVLIYQYNS</sequence>
<gene>
    <name evidence="1" type="ORF">S06H3_40676</name>
</gene>